<evidence type="ECO:0000313" key="4">
    <source>
        <dbReference type="EMBL" id="EGP89337.1"/>
    </source>
</evidence>
<dbReference type="InterPro" id="IPR001138">
    <property type="entry name" value="Zn2Cys6_DnaBD"/>
</dbReference>
<dbReference type="OMA" id="RRCAINT"/>
<dbReference type="SMART" id="SM00066">
    <property type="entry name" value="GAL4"/>
    <property type="match status" value="1"/>
</dbReference>
<feature type="region of interest" description="Disordered" evidence="2">
    <location>
        <begin position="38"/>
        <end position="201"/>
    </location>
</feature>
<name>F9X6E4_ZYMTI</name>
<dbReference type="Gene3D" id="4.10.240.10">
    <property type="entry name" value="Zn(2)-C6 fungal-type DNA-binding domain"/>
    <property type="match status" value="1"/>
</dbReference>
<dbReference type="InParanoid" id="F9X6E4"/>
<reference evidence="4 5" key="1">
    <citation type="journal article" date="2011" name="PLoS Genet.">
        <title>Finished genome of the fungal wheat pathogen Mycosphaerella graminicola reveals dispensome structure, chromosome plasticity, and stealth pathogenesis.</title>
        <authorList>
            <person name="Goodwin S.B."/>
            <person name="Ben M'barek S."/>
            <person name="Dhillon B."/>
            <person name="Wittenberg A.H.J."/>
            <person name="Crane C.F."/>
            <person name="Hane J.K."/>
            <person name="Foster A.J."/>
            <person name="Van der Lee T.A.J."/>
            <person name="Grimwood J."/>
            <person name="Aerts A."/>
            <person name="Antoniw J."/>
            <person name="Bailey A."/>
            <person name="Bluhm B."/>
            <person name="Bowler J."/>
            <person name="Bristow J."/>
            <person name="van der Burgt A."/>
            <person name="Canto-Canche B."/>
            <person name="Churchill A.C.L."/>
            <person name="Conde-Ferraez L."/>
            <person name="Cools H.J."/>
            <person name="Coutinho P.M."/>
            <person name="Csukai M."/>
            <person name="Dehal P."/>
            <person name="De Wit P."/>
            <person name="Donzelli B."/>
            <person name="van de Geest H.C."/>
            <person name="van Ham R.C.H.J."/>
            <person name="Hammond-Kosack K.E."/>
            <person name="Henrissat B."/>
            <person name="Kilian A."/>
            <person name="Kobayashi A.K."/>
            <person name="Koopmann E."/>
            <person name="Kourmpetis Y."/>
            <person name="Kuzniar A."/>
            <person name="Lindquist E."/>
            <person name="Lombard V."/>
            <person name="Maliepaard C."/>
            <person name="Martins N."/>
            <person name="Mehrabi R."/>
            <person name="Nap J.P.H."/>
            <person name="Ponomarenko A."/>
            <person name="Rudd J.J."/>
            <person name="Salamov A."/>
            <person name="Schmutz J."/>
            <person name="Schouten H.J."/>
            <person name="Shapiro H."/>
            <person name="Stergiopoulos I."/>
            <person name="Torriani S.F.F."/>
            <person name="Tu H."/>
            <person name="de Vries R.P."/>
            <person name="Waalwijk C."/>
            <person name="Ware S.B."/>
            <person name="Wiebenga A."/>
            <person name="Zwiers L.-H."/>
            <person name="Oliver R.P."/>
            <person name="Grigoriev I.V."/>
            <person name="Kema G.H.J."/>
        </authorList>
    </citation>
    <scope>NUCLEOTIDE SEQUENCE [LARGE SCALE GENOMIC DNA]</scope>
    <source>
        <strain evidence="5">CBS 115943 / IPO323</strain>
    </source>
</reference>
<dbReference type="EMBL" id="CM001198">
    <property type="protein sequence ID" value="EGP89337.1"/>
    <property type="molecule type" value="Genomic_DNA"/>
</dbReference>
<dbReference type="VEuPathDB" id="FungiDB:ZTRI_3.664"/>
<dbReference type="HOGENOM" id="CLU_1361386_0_0_1"/>
<evidence type="ECO:0000313" key="5">
    <source>
        <dbReference type="Proteomes" id="UP000008062"/>
    </source>
</evidence>
<feature type="compositionally biased region" description="Basic and acidic residues" evidence="2">
    <location>
        <begin position="1"/>
        <end position="16"/>
    </location>
</feature>
<feature type="compositionally biased region" description="Basic residues" evidence="2">
    <location>
        <begin position="105"/>
        <end position="118"/>
    </location>
</feature>
<dbReference type="AlphaFoldDB" id="F9X6E4"/>
<gene>
    <name evidence="4" type="ORF">MYCGRDRAFT_91827</name>
</gene>
<feature type="compositionally biased region" description="Gly residues" evidence="2">
    <location>
        <begin position="187"/>
        <end position="201"/>
    </location>
</feature>
<evidence type="ECO:0000259" key="3">
    <source>
        <dbReference type="PROSITE" id="PS50048"/>
    </source>
</evidence>
<protein>
    <recommendedName>
        <fullName evidence="3">Zn(2)-C6 fungal-type domain-containing protein</fullName>
    </recommendedName>
</protein>
<dbReference type="GO" id="GO:0000981">
    <property type="term" value="F:DNA-binding transcription factor activity, RNA polymerase II-specific"/>
    <property type="evidence" value="ECO:0007669"/>
    <property type="project" value="InterPro"/>
</dbReference>
<dbReference type="KEGG" id="ztr:MYCGRDRAFT_91827"/>
<feature type="domain" description="Zn(2)-C6 fungal-type" evidence="3">
    <location>
        <begin position="141"/>
        <end position="172"/>
    </location>
</feature>
<proteinExistence type="predicted"/>
<dbReference type="InterPro" id="IPR036864">
    <property type="entry name" value="Zn2-C6_fun-type_DNA-bd_sf"/>
</dbReference>
<evidence type="ECO:0000256" key="1">
    <source>
        <dbReference type="ARBA" id="ARBA00023242"/>
    </source>
</evidence>
<dbReference type="Proteomes" id="UP000008062">
    <property type="component" value="Chromosome 3"/>
</dbReference>
<feature type="compositionally biased region" description="Basic and acidic residues" evidence="2">
    <location>
        <begin position="143"/>
        <end position="159"/>
    </location>
</feature>
<feature type="compositionally biased region" description="Pro residues" evidence="2">
    <location>
        <begin position="119"/>
        <end position="129"/>
    </location>
</feature>
<dbReference type="PROSITE" id="PS50048">
    <property type="entry name" value="ZN2_CY6_FUNGAL_2"/>
    <property type="match status" value="1"/>
</dbReference>
<accession>F9X6E4</accession>
<organism evidence="4 5">
    <name type="scientific">Zymoseptoria tritici (strain CBS 115943 / IPO323)</name>
    <name type="common">Speckled leaf blotch fungus</name>
    <name type="synonym">Septoria tritici</name>
    <dbReference type="NCBI Taxonomy" id="336722"/>
    <lineage>
        <taxon>Eukaryota</taxon>
        <taxon>Fungi</taxon>
        <taxon>Dikarya</taxon>
        <taxon>Ascomycota</taxon>
        <taxon>Pezizomycotina</taxon>
        <taxon>Dothideomycetes</taxon>
        <taxon>Dothideomycetidae</taxon>
        <taxon>Mycosphaerellales</taxon>
        <taxon>Mycosphaerellaceae</taxon>
        <taxon>Zymoseptoria</taxon>
    </lineage>
</organism>
<dbReference type="OrthoDB" id="5575144at2759"/>
<evidence type="ECO:0000256" key="2">
    <source>
        <dbReference type="SAM" id="MobiDB-lite"/>
    </source>
</evidence>
<feature type="region of interest" description="Disordered" evidence="2">
    <location>
        <begin position="1"/>
        <end position="21"/>
    </location>
</feature>
<dbReference type="GO" id="GO:0008270">
    <property type="term" value="F:zinc ion binding"/>
    <property type="evidence" value="ECO:0007669"/>
    <property type="project" value="InterPro"/>
</dbReference>
<dbReference type="SUPFAM" id="SSF57701">
    <property type="entry name" value="Zn2/Cys6 DNA-binding domain"/>
    <property type="match status" value="1"/>
</dbReference>
<dbReference type="GeneID" id="13404246"/>
<keyword evidence="5" id="KW-1185">Reference proteome</keyword>
<dbReference type="Pfam" id="PF00172">
    <property type="entry name" value="Zn_clus"/>
    <property type="match status" value="1"/>
</dbReference>
<sequence length="201" mass="21172">MAGLRETADEGQRCGDVDDQAMELERTDVDAAIDEDETLARALTPARKSEDPAASKKHASPISRILNNAPIEHQTPQSIAMARTKNPNRIVRRNGSLYKGGRLLSKGKKNGITKKKRAPPPPPPPPPKKPTSKSGGRCPSRCTECKRGHRKCDGARPCERCITVGRPQNCVYQGTQPPSAAAASTGNGSGSANTGGAGATG</sequence>
<dbReference type="RefSeq" id="XP_003854361.1">
    <property type="nucleotide sequence ID" value="XM_003854313.1"/>
</dbReference>
<dbReference type="CDD" id="cd00067">
    <property type="entry name" value="GAL4"/>
    <property type="match status" value="1"/>
</dbReference>
<keyword evidence="1" id="KW-0539">Nucleus</keyword>